<dbReference type="EMBL" id="RHLC01000016">
    <property type="protein sequence ID" value="TPP47543.1"/>
    <property type="molecule type" value="Genomic_DNA"/>
</dbReference>
<evidence type="ECO:0000313" key="13">
    <source>
        <dbReference type="Proteomes" id="UP000008980"/>
    </source>
</evidence>
<keyword evidence="4 6" id="KW-0472">Membrane</keyword>
<comment type="subcellular location">
    <subcellularLocation>
        <location evidence="1">Membrane</location>
        <topology evidence="1">Multi-pass membrane protein</topology>
    </subcellularLocation>
</comment>
<organism evidence="8 14">
    <name type="scientific">Leishmania donovani</name>
    <dbReference type="NCBI Taxonomy" id="5661"/>
    <lineage>
        <taxon>Eukaryota</taxon>
        <taxon>Discoba</taxon>
        <taxon>Euglenozoa</taxon>
        <taxon>Kinetoplastea</taxon>
        <taxon>Metakinetoplastina</taxon>
        <taxon>Trypanosomatida</taxon>
        <taxon>Trypanosomatidae</taxon>
        <taxon>Leishmaniinae</taxon>
        <taxon>Leishmania</taxon>
    </lineage>
</organism>
<dbReference type="PANTHER" id="PTHR37919:SF2">
    <property type="entry name" value="EXPERA DOMAIN-CONTAINING PROTEIN"/>
    <property type="match status" value="1"/>
</dbReference>
<dbReference type="AlphaFoldDB" id="A0A3Q8IGA5"/>
<evidence type="ECO:0000313" key="11">
    <source>
        <dbReference type="EMBL" id="TPP46083.1"/>
    </source>
</evidence>
<dbReference type="PANTHER" id="PTHR37919">
    <property type="entry name" value="PROTEIN CBG05606"/>
    <property type="match status" value="1"/>
</dbReference>
<feature type="compositionally biased region" description="Basic residues" evidence="5">
    <location>
        <begin position="182"/>
        <end position="197"/>
    </location>
</feature>
<dbReference type="VEuPathDB" id="TriTrypDB:LdBPK_270960.1"/>
<feature type="domain" description="EXPERA" evidence="7">
    <location>
        <begin position="50"/>
        <end position="156"/>
    </location>
</feature>
<evidence type="ECO:0000313" key="12">
    <source>
        <dbReference type="EMBL" id="TPP47543.1"/>
    </source>
</evidence>
<dbReference type="EMBL" id="LR812647">
    <property type="protein sequence ID" value="CAC5431222.1"/>
    <property type="molecule type" value="Genomic_DNA"/>
</dbReference>
<evidence type="ECO:0000256" key="3">
    <source>
        <dbReference type="ARBA" id="ARBA00022989"/>
    </source>
</evidence>
<accession>E9BJ30</accession>
<evidence type="ECO:0000313" key="15">
    <source>
        <dbReference type="Proteomes" id="UP000318447"/>
    </source>
</evidence>
<dbReference type="KEGG" id="ldo:LDBPK_270960"/>
<feature type="transmembrane region" description="Helical" evidence="6">
    <location>
        <begin position="67"/>
        <end position="90"/>
    </location>
</feature>
<feature type="transmembrane region" description="Helical" evidence="6">
    <location>
        <begin position="12"/>
        <end position="30"/>
    </location>
</feature>
<gene>
    <name evidence="11" type="ORF">CGC20_32835</name>
    <name evidence="12" type="ORF">CGC21_30925</name>
    <name evidence="10" type="ORF">LDBPK_270960</name>
    <name evidence="8" type="ORF">LdCL_270016200</name>
    <name evidence="9" type="ORF">LDHU3_27.1580</name>
</gene>
<evidence type="ECO:0000313" key="10">
    <source>
        <dbReference type="EMBL" id="CBZ35256.1"/>
    </source>
</evidence>
<keyword evidence="3 6" id="KW-1133">Transmembrane helix</keyword>
<dbReference type="InterPro" id="IPR033118">
    <property type="entry name" value="EXPERA"/>
</dbReference>
<reference evidence="11" key="6">
    <citation type="submission" date="2019-02" db="EMBL/GenBank/DDBJ databases">
        <title>FDA dAtabase for Regulatory Grade micrObial Sequences (FDA-ARGOS): Supporting development and validation of Infectious Disease Dx tests.</title>
        <authorList>
            <person name="Duncan R."/>
            <person name="Fisher C."/>
            <person name="Tallon L.J."/>
            <person name="Sadzewicz L."/>
            <person name="Sengamalay N."/>
            <person name="Ott S."/>
            <person name="Godinez A."/>
            <person name="Nagaraj S."/>
            <person name="Nadendla S."/>
            <person name="Sichtig H."/>
        </authorList>
    </citation>
    <scope>NUCLEOTIDE SEQUENCE</scope>
    <source>
        <strain evidence="11">FDAARGOS_360</strain>
        <strain evidence="12">FDAARGOS_361</strain>
    </source>
</reference>
<name>A0A3Q8IGA5_LEIDO</name>
<reference evidence="10 13" key="1">
    <citation type="journal article" date="2011" name="Genome Res.">
        <title>Whole genome sequencing of multiple Leishmania donovani clinical isolates provides insights into population structure and mechanisms of drug resistance.</title>
        <authorList>
            <person name="Downing T."/>
            <person name="Imamura H."/>
            <person name="Decuypere S."/>
            <person name="Clark T.G."/>
            <person name="Coombs G.H."/>
            <person name="Cotton J.A."/>
            <person name="Hilley J.D."/>
            <person name="de Doncker S."/>
            <person name="Maes I."/>
            <person name="Mottram J.C."/>
            <person name="Quail M.A."/>
            <person name="Rijal S."/>
            <person name="Sanders M."/>
            <person name="Schonian G."/>
            <person name="Stark O."/>
            <person name="Sundar S."/>
            <person name="Vanaerschot M."/>
            <person name="Hertz-Fowler C."/>
            <person name="Dujardin J.C."/>
            <person name="Berriman M."/>
        </authorList>
    </citation>
    <scope>NUCLEOTIDE SEQUENCE [LARGE SCALE GENOMIC DNA]</scope>
    <source>
        <strain evidence="10 13">BPK282A1</strain>
    </source>
</reference>
<dbReference type="EMBL" id="CP029526">
    <property type="protein sequence ID" value="AYU79992.1"/>
    <property type="molecule type" value="Genomic_DNA"/>
</dbReference>
<evidence type="ECO:0000256" key="2">
    <source>
        <dbReference type="ARBA" id="ARBA00022692"/>
    </source>
</evidence>
<dbReference type="EMBL" id="RHLD01000016">
    <property type="protein sequence ID" value="TPP46083.1"/>
    <property type="molecule type" value="Genomic_DNA"/>
</dbReference>
<dbReference type="GeneID" id="13389213"/>
<dbReference type="GO" id="GO:0016020">
    <property type="term" value="C:membrane"/>
    <property type="evidence" value="ECO:0007669"/>
    <property type="project" value="UniProtKB-SubCell"/>
</dbReference>
<reference evidence="13" key="3">
    <citation type="submission" date="2011-02" db="EMBL/GenBank/DDBJ databases">
        <title>Whole genome sequencing of Leishmania donovani clinical lines reveals dynamic variation related to drug resistance.</title>
        <authorList>
            <person name="Downing T."/>
            <person name="Imamura H."/>
            <person name="Sanders M."/>
            <person name="Decuypere S."/>
            <person name="Hertz-Fowler C."/>
            <person name="Clark T.G."/>
            <person name="Rijal S."/>
            <person name="Sundar S."/>
            <person name="Quail M.A."/>
            <person name="De Doncker S."/>
            <person name="Maes I."/>
            <person name="Vanaerschot M."/>
            <person name="Stark O."/>
            <person name="Schonian G."/>
            <person name="Dujardin J.C."/>
            <person name="Berriman M."/>
        </authorList>
    </citation>
    <scope>NUCLEOTIDE SEQUENCE [LARGE SCALE GENOMIC DNA]</scope>
    <source>
        <strain evidence="13">BPK282A1</strain>
    </source>
</reference>
<dbReference type="Proteomes" id="UP000008980">
    <property type="component" value="Chromosome 27"/>
</dbReference>
<evidence type="ECO:0000256" key="4">
    <source>
        <dbReference type="ARBA" id="ARBA00023136"/>
    </source>
</evidence>
<dbReference type="Proteomes" id="UP000318821">
    <property type="component" value="Unassembled WGS sequence"/>
</dbReference>
<evidence type="ECO:0000313" key="16">
    <source>
        <dbReference type="Proteomes" id="UP000318821"/>
    </source>
</evidence>
<reference evidence="15" key="5">
    <citation type="submission" date="2019-02" db="EMBL/GenBank/DDBJ databases">
        <title>FDA dAtabase for Regulatory Grade micrObial Sequences (FDA-ARGOS): Supporting development and validation of Infectious Disease Dx tests.</title>
        <authorList>
            <person name="Duncan R."/>
            <person name="Fisher C."/>
            <person name="Tallon L."/>
            <person name="Sadzewicz L."/>
            <person name="Sengamalay N."/>
            <person name="Ott S."/>
            <person name="Godinez A."/>
            <person name="Nagaraj S."/>
            <person name="Vavikolanu K."/>
            <person name="Nadendla S."/>
            <person name="Aluvathingal J."/>
            <person name="Sichtig H."/>
        </authorList>
    </citation>
    <scope>NUCLEOTIDE SEQUENCE [LARGE SCALE GENOMIC DNA]</scope>
    <source>
        <strain evidence="15">FDAARGOS_361</strain>
    </source>
</reference>
<feature type="transmembrane region" description="Helical" evidence="6">
    <location>
        <begin position="96"/>
        <end position="116"/>
    </location>
</feature>
<evidence type="ECO:0000313" key="8">
    <source>
        <dbReference type="EMBL" id="AYU79992.1"/>
    </source>
</evidence>
<accession>A0A3Q8IGA5</accession>
<dbReference type="Proteomes" id="UP000601710">
    <property type="component" value="Chromosome 27"/>
</dbReference>
<reference evidence="9" key="8">
    <citation type="submission" date="2020-06" db="EMBL/GenBank/DDBJ databases">
        <authorList>
            <person name="Camacho E."/>
            <person name="Gonzalez-de la Fuente S."/>
            <person name="Rastrojo A."/>
            <person name="Peiro-Pastor R."/>
            <person name="Solana JC."/>
            <person name="Tabera L."/>
            <person name="Gamarro F."/>
            <person name="Carrasco-Ramiro F."/>
            <person name="Requena JM."/>
            <person name="Aguado B."/>
        </authorList>
    </citation>
    <scope>NUCLEOTIDE SEQUENCE</scope>
</reference>
<evidence type="ECO:0000256" key="5">
    <source>
        <dbReference type="SAM" id="MobiDB-lite"/>
    </source>
</evidence>
<dbReference type="VEuPathDB" id="TriTrypDB:LdCL_270016200"/>
<evidence type="ECO:0000256" key="1">
    <source>
        <dbReference type="ARBA" id="ARBA00004141"/>
    </source>
</evidence>
<reference evidence="16" key="7">
    <citation type="submission" date="2019-02" db="EMBL/GenBank/DDBJ databases">
        <title>FDA dAtabase for Regulatory Grade micrObial Sequences (FDA-ARGOS): Supporting development and validation of Infectious Disease Dx tests.</title>
        <authorList>
            <person name="Duncan R."/>
            <person name="Fisher C."/>
            <person name="Tallon L."/>
            <person name="Sadzewicz L."/>
            <person name="Sengamalay N."/>
            <person name="Ott S."/>
            <person name="Godinez A."/>
            <person name="Nagaraj S."/>
            <person name="Vavikolanu K."/>
            <person name="Vyas G."/>
            <person name="Nadendla S."/>
            <person name="Aluvathingal J."/>
            <person name="Sichtig H."/>
        </authorList>
    </citation>
    <scope>NUCLEOTIDE SEQUENCE [LARGE SCALE GENOMIC DNA]</scope>
    <source>
        <strain evidence="16">FDAARGOS_360</strain>
    </source>
</reference>
<dbReference type="Pfam" id="PF05241">
    <property type="entry name" value="EBP"/>
    <property type="match status" value="1"/>
</dbReference>
<protein>
    <submittedName>
        <fullName evidence="11">Emopamil binding family protein</fullName>
    </submittedName>
    <submittedName>
        <fullName evidence="8">Emopamil binding protein, putative</fullName>
    </submittedName>
    <submittedName>
        <fullName evidence="9">Emopamil_binding_protein_putative/Pfam:PF05241</fullName>
    </submittedName>
</protein>
<dbReference type="RefSeq" id="XP_003861952.1">
    <property type="nucleotide sequence ID" value="XM_003861904.1"/>
</dbReference>
<feature type="region of interest" description="Disordered" evidence="5">
    <location>
        <begin position="177"/>
        <end position="197"/>
    </location>
</feature>
<dbReference type="EMBL" id="FR799614">
    <property type="protein sequence ID" value="CBZ35256.1"/>
    <property type="molecule type" value="Genomic_DNA"/>
</dbReference>
<dbReference type="OrthoDB" id="60858at2759"/>
<evidence type="ECO:0000313" key="14">
    <source>
        <dbReference type="Proteomes" id="UP000274082"/>
    </source>
</evidence>
<sequence length="197" mass="22106">MPQAALPLLAKIWFLVVAPVVILDAIFVLTRAKSVNLPHPLAEVVPFRYWAIYARYDRRYAANDDPFVVVQSWLNLVEVAMGLFVTLLAICDAQNLAIKLAIVVCLMTLYKTVFYCLIEIAEGGKHTRHNTVSEKLTMLIAPLSVWILIPSLILRQCFRALAVASVPGSFKPKATVSQHYQQQKHHGNNNNQGKKKN</sequence>
<proteinExistence type="predicted"/>
<evidence type="ECO:0000256" key="6">
    <source>
        <dbReference type="SAM" id="Phobius"/>
    </source>
</evidence>
<reference evidence="8 14" key="4">
    <citation type="journal article" date="2018" name="Sci. Rep.">
        <title>A complete Leishmania donovani reference genome identifies novel genetic variations associated with virulence.</title>
        <authorList>
            <person name="Lypaczewski P."/>
            <person name="Hoshizaki J."/>
            <person name="Zhang W.-W."/>
            <person name="McCall L.-I."/>
            <person name="Torcivia-Rodriguez J."/>
            <person name="Simonyan V."/>
            <person name="Kaur A."/>
            <person name="Dewar K."/>
            <person name="Matlashewski G."/>
        </authorList>
    </citation>
    <scope>NUCLEOTIDE SEQUENCE [LARGE SCALE GENOMIC DNA]</scope>
    <source>
        <strain evidence="8 14">LdCL</strain>
    </source>
</reference>
<dbReference type="OMA" id="CLMTLYK"/>
<keyword evidence="14" id="KW-1185">Reference proteome</keyword>
<evidence type="ECO:0000313" key="9">
    <source>
        <dbReference type="EMBL" id="CAC5431222.1"/>
    </source>
</evidence>
<evidence type="ECO:0000259" key="7">
    <source>
        <dbReference type="Pfam" id="PF05241"/>
    </source>
</evidence>
<feature type="transmembrane region" description="Helical" evidence="6">
    <location>
        <begin position="136"/>
        <end position="154"/>
    </location>
</feature>
<dbReference type="Proteomes" id="UP000274082">
    <property type="component" value="Chromosome 27"/>
</dbReference>
<reference evidence="10" key="2">
    <citation type="submission" date="2011-01" db="EMBL/GenBank/DDBJ databases">
        <authorList>
            <person name="Zhao B.P."/>
            <person name="Ren Z.A."/>
            <person name="Li C.D."/>
        </authorList>
    </citation>
    <scope>NUCLEOTIDE SEQUENCE</scope>
    <source>
        <strain evidence="10">BPK282A1</strain>
    </source>
</reference>
<dbReference type="Proteomes" id="UP000318447">
    <property type="component" value="Unassembled WGS sequence"/>
</dbReference>
<keyword evidence="2 6" id="KW-0812">Transmembrane</keyword>
<dbReference type="VEuPathDB" id="TriTrypDB:LDHU3_27.1580"/>